<dbReference type="PANTHER" id="PTHR12521">
    <property type="entry name" value="PROTEIN C6ORF130"/>
    <property type="match status" value="1"/>
</dbReference>
<dbReference type="EMBL" id="CABVJE010000005">
    <property type="protein sequence ID" value="VVP88561.1"/>
    <property type="molecule type" value="Genomic_DNA"/>
</dbReference>
<evidence type="ECO:0000313" key="3">
    <source>
        <dbReference type="EMBL" id="VVP88561.1"/>
    </source>
</evidence>
<reference evidence="3 4" key="1">
    <citation type="submission" date="2019-09" db="EMBL/GenBank/DDBJ databases">
        <authorList>
            <person name="Chandra G."/>
            <person name="Truman W A."/>
        </authorList>
    </citation>
    <scope>NUCLEOTIDE SEQUENCE [LARGE SCALE GENOMIC DNA]</scope>
    <source>
        <strain evidence="3">PS938</strain>
    </source>
</reference>
<dbReference type="SMART" id="SM00506">
    <property type="entry name" value="A1pp"/>
    <property type="match status" value="1"/>
</dbReference>
<dbReference type="SUPFAM" id="SSF52949">
    <property type="entry name" value="Macro domain-like"/>
    <property type="match status" value="1"/>
</dbReference>
<dbReference type="GO" id="GO:0140291">
    <property type="term" value="P:peptidyl-glutamate ADP-deribosylation"/>
    <property type="evidence" value="ECO:0007669"/>
    <property type="project" value="TreeGrafter"/>
</dbReference>
<comment type="catalytic activity">
    <reaction evidence="1">
        <text>an N-(ADP-alpha-D-ribosyl)-thymidine in DNA + H2O = a thymidine in DNA + ADP-D-ribose</text>
        <dbReference type="Rhea" id="RHEA:71655"/>
        <dbReference type="Rhea" id="RHEA-COMP:13556"/>
        <dbReference type="Rhea" id="RHEA-COMP:18051"/>
        <dbReference type="ChEBI" id="CHEBI:15377"/>
        <dbReference type="ChEBI" id="CHEBI:57967"/>
        <dbReference type="ChEBI" id="CHEBI:137386"/>
        <dbReference type="ChEBI" id="CHEBI:191199"/>
    </reaction>
    <physiologicalReaction direction="left-to-right" evidence="1">
        <dbReference type="Rhea" id="RHEA:71656"/>
    </physiologicalReaction>
</comment>
<dbReference type="InterPro" id="IPR043472">
    <property type="entry name" value="Macro_dom-like"/>
</dbReference>
<dbReference type="PANTHER" id="PTHR12521:SF0">
    <property type="entry name" value="ADP-RIBOSE GLYCOHYDROLASE OARD1"/>
    <property type="match status" value="1"/>
</dbReference>
<proteinExistence type="predicted"/>
<dbReference type="AlphaFoldDB" id="A0A5E7SP27"/>
<dbReference type="PROSITE" id="PS51154">
    <property type="entry name" value="MACRO"/>
    <property type="match status" value="1"/>
</dbReference>
<dbReference type="RefSeq" id="WP_150672296.1">
    <property type="nucleotide sequence ID" value="NZ_CABVJE010000005.1"/>
</dbReference>
<name>A0A5E7SP27_PSEFL</name>
<dbReference type="OrthoDB" id="9780211at2"/>
<evidence type="ECO:0000313" key="4">
    <source>
        <dbReference type="Proteomes" id="UP000327191"/>
    </source>
</evidence>
<feature type="domain" description="Macro" evidence="2">
    <location>
        <begin position="1"/>
        <end position="155"/>
    </location>
</feature>
<gene>
    <name evidence="3" type="ORF">PS938_01355</name>
</gene>
<evidence type="ECO:0000256" key="1">
    <source>
        <dbReference type="ARBA" id="ARBA00035885"/>
    </source>
</evidence>
<dbReference type="InterPro" id="IPR050892">
    <property type="entry name" value="ADP-ribose_metab_enzymes"/>
</dbReference>
<sequence>MIEFVSGDFFDFEADIRVNTVNCAGVMGAGVALAFKNKYPEMFKEYALACKNGEYKPGRPKVWRMSDMFDKEFEIINFPTKNHWRRPSEYKYIEDGLVWLENFLSSRPGVKVTLPALGCGHGGLDWNIVKSMIEAHLKKSPASIYVFEPHSSRRVVLDAKVSRDSSAPLDDSILVLDHKSDNYPQILRSYTNKNLYVFGDIEWPLRFDVSIISSTKPDEEERKAIVSILNKCRDKQLSILFGASASDKKLAAKYTALGLYAGVFLPSGIKHSVAALKDSNIKNLTLLSIGSPDSGFDKKEYLPAVISRILFGGITIFTTKNLEWLSKHKVKLENKLGRSFFIEYPNIGCNDIQAASELGILPASVEAVEIFYEV</sequence>
<accession>A0A5E7SP27</accession>
<protein>
    <recommendedName>
        <fullName evidence="2">Macro domain-containing protein</fullName>
    </recommendedName>
</protein>
<dbReference type="Pfam" id="PF01661">
    <property type="entry name" value="Macro"/>
    <property type="match status" value="1"/>
</dbReference>
<evidence type="ECO:0000259" key="2">
    <source>
        <dbReference type="PROSITE" id="PS51154"/>
    </source>
</evidence>
<dbReference type="CDD" id="cd02901">
    <property type="entry name" value="Macro_Poa1p-like"/>
    <property type="match status" value="1"/>
</dbReference>
<dbReference type="Proteomes" id="UP000327191">
    <property type="component" value="Unassembled WGS sequence"/>
</dbReference>
<dbReference type="Gene3D" id="3.40.220.10">
    <property type="entry name" value="Leucine Aminopeptidase, subunit E, domain 1"/>
    <property type="match status" value="1"/>
</dbReference>
<organism evidence="3 4">
    <name type="scientific">Pseudomonas fluorescens</name>
    <dbReference type="NCBI Taxonomy" id="294"/>
    <lineage>
        <taxon>Bacteria</taxon>
        <taxon>Pseudomonadati</taxon>
        <taxon>Pseudomonadota</taxon>
        <taxon>Gammaproteobacteria</taxon>
        <taxon>Pseudomonadales</taxon>
        <taxon>Pseudomonadaceae</taxon>
        <taxon>Pseudomonas</taxon>
    </lineage>
</organism>
<dbReference type="InterPro" id="IPR002589">
    <property type="entry name" value="Macro_dom"/>
</dbReference>